<evidence type="ECO:0000313" key="1">
    <source>
        <dbReference type="EMBL" id="KAI5678473.1"/>
    </source>
</evidence>
<organism evidence="1 2">
    <name type="scientific">Catharanthus roseus</name>
    <name type="common">Madagascar periwinkle</name>
    <name type="synonym">Vinca rosea</name>
    <dbReference type="NCBI Taxonomy" id="4058"/>
    <lineage>
        <taxon>Eukaryota</taxon>
        <taxon>Viridiplantae</taxon>
        <taxon>Streptophyta</taxon>
        <taxon>Embryophyta</taxon>
        <taxon>Tracheophyta</taxon>
        <taxon>Spermatophyta</taxon>
        <taxon>Magnoliopsida</taxon>
        <taxon>eudicotyledons</taxon>
        <taxon>Gunneridae</taxon>
        <taxon>Pentapetalae</taxon>
        <taxon>asterids</taxon>
        <taxon>lamiids</taxon>
        <taxon>Gentianales</taxon>
        <taxon>Apocynaceae</taxon>
        <taxon>Rauvolfioideae</taxon>
        <taxon>Vinceae</taxon>
        <taxon>Catharanthinae</taxon>
        <taxon>Catharanthus</taxon>
    </lineage>
</organism>
<evidence type="ECO:0000313" key="2">
    <source>
        <dbReference type="Proteomes" id="UP001060085"/>
    </source>
</evidence>
<keyword evidence="2" id="KW-1185">Reference proteome</keyword>
<name>A0ACC0C0H8_CATRO</name>
<accession>A0ACC0C0H8</accession>
<gene>
    <name evidence="1" type="ORF">M9H77_09423</name>
</gene>
<protein>
    <submittedName>
        <fullName evidence="1">Uncharacterized protein</fullName>
    </submittedName>
</protein>
<dbReference type="EMBL" id="CM044702">
    <property type="protein sequence ID" value="KAI5678473.1"/>
    <property type="molecule type" value="Genomic_DNA"/>
</dbReference>
<proteinExistence type="predicted"/>
<sequence>MSWFIKCLKYILCVEDEEREVSGNGRQYNEYQRLSSDNPYSNTTLTHSPLRNQSNIAKTTSSSKISSTLFENSAISPSIQKRESSVLSRNVFLKSSTTAMDGCNKIPIVSPQFTTKANVASSSSDVLRTIKGNQVTSDVTKHVSPYKVVSDSSHKSLSSCDLPAHVHSSKPPSVTAKPTPASEAPQKSSQCACKTKDLPLSFSGSNVHKSNTSNSSASTGLSKPSQSSPKPLFPGSPEHFSSESPKPPPISTKPTLSPLSNSTSQQKKNNYVWVEKSGSTTYIFPEDIKCLIQKDILPGVLKSPLSSSTYKDYFHALLYAEDCHLEKWEGFEVKNVILELHDATIYTGKRKSRSYNEAVDEDKKMFVTFDIDKVLEKQSPFDRKQERRPFLLSRDFISVKPTGRKMKPFKGVIYRVVKSSLILAEFGEDFHTQHVPGCEYNVNFSFNRVCLKRAHHAITAAPDTLYRNFLFPNIVPKQELPSTVLFANYRYKNEAFAVWQISRLQNSPPYLVEGSLSIVNWKHLSRTAFVIIGAVLQICRKSPSNRVLLCAPLNNTCDELMIALKKYMDESDMFRANAAFREIDGVPEDILPSCLYKKESDCFACPSLEELKKYKVISSTFMSSFRLRDEGMVAGHFSHIFLVDASSVTEPEAIVPLANFANSETVVVITGAPRNRSGWVRSKIARQNGLMISYFERLRESAMYQNLDSRVITKLEDRPGNLNERHEPLSPFLNHISLF</sequence>
<comment type="caution">
    <text evidence="1">The sequence shown here is derived from an EMBL/GenBank/DDBJ whole genome shotgun (WGS) entry which is preliminary data.</text>
</comment>
<dbReference type="Proteomes" id="UP001060085">
    <property type="component" value="Linkage Group LG02"/>
</dbReference>
<reference evidence="2" key="1">
    <citation type="journal article" date="2023" name="Nat. Plants">
        <title>Single-cell RNA sequencing provides a high-resolution roadmap for understanding the multicellular compartmentation of specialized metabolism.</title>
        <authorList>
            <person name="Sun S."/>
            <person name="Shen X."/>
            <person name="Li Y."/>
            <person name="Li Y."/>
            <person name="Wang S."/>
            <person name="Li R."/>
            <person name="Zhang H."/>
            <person name="Shen G."/>
            <person name="Guo B."/>
            <person name="Wei J."/>
            <person name="Xu J."/>
            <person name="St-Pierre B."/>
            <person name="Chen S."/>
            <person name="Sun C."/>
        </authorList>
    </citation>
    <scope>NUCLEOTIDE SEQUENCE [LARGE SCALE GENOMIC DNA]</scope>
</reference>